<dbReference type="CDD" id="cd00090">
    <property type="entry name" value="HTH_ARSR"/>
    <property type="match status" value="1"/>
</dbReference>
<reference evidence="4" key="1">
    <citation type="journal article" date="2019" name="Int. J. Syst. Evol. Microbiol.">
        <title>The Global Catalogue of Microorganisms (GCM) 10K type strain sequencing project: providing services to taxonomists for standard genome sequencing and annotation.</title>
        <authorList>
            <consortium name="The Broad Institute Genomics Platform"/>
            <consortium name="The Broad Institute Genome Sequencing Center for Infectious Disease"/>
            <person name="Wu L."/>
            <person name="Ma J."/>
        </authorList>
    </citation>
    <scope>NUCLEOTIDE SEQUENCE [LARGE SCALE GENOMIC DNA]</scope>
    <source>
        <strain evidence="4">CCUG 59129</strain>
    </source>
</reference>
<keyword evidence="1" id="KW-0238">DNA-binding</keyword>
<dbReference type="InterPro" id="IPR036390">
    <property type="entry name" value="WH_DNA-bd_sf"/>
</dbReference>
<dbReference type="Pfam" id="PF12802">
    <property type="entry name" value="MarR_2"/>
    <property type="match status" value="1"/>
</dbReference>
<evidence type="ECO:0000313" key="3">
    <source>
        <dbReference type="EMBL" id="MFD0959682.1"/>
    </source>
</evidence>
<gene>
    <name evidence="3" type="ORF">ACFQ2I_09795</name>
</gene>
<comment type="caution">
    <text evidence="3">The sequence shown here is derived from an EMBL/GenBank/DDBJ whole genome shotgun (WGS) entry which is preliminary data.</text>
</comment>
<accession>A0ABW3HQ58</accession>
<protein>
    <submittedName>
        <fullName evidence="3">MarR family winged helix-turn-helix transcriptional regulator</fullName>
    </submittedName>
</protein>
<dbReference type="EMBL" id="JBHTJZ010000011">
    <property type="protein sequence ID" value="MFD0959682.1"/>
    <property type="molecule type" value="Genomic_DNA"/>
</dbReference>
<proteinExistence type="predicted"/>
<dbReference type="InterPro" id="IPR039422">
    <property type="entry name" value="MarR/SlyA-like"/>
</dbReference>
<evidence type="ECO:0000313" key="4">
    <source>
        <dbReference type="Proteomes" id="UP001596989"/>
    </source>
</evidence>
<dbReference type="PROSITE" id="PS50995">
    <property type="entry name" value="HTH_MARR_2"/>
    <property type="match status" value="1"/>
</dbReference>
<dbReference type="InterPro" id="IPR011991">
    <property type="entry name" value="ArsR-like_HTH"/>
</dbReference>
<dbReference type="Proteomes" id="UP001596989">
    <property type="component" value="Unassembled WGS sequence"/>
</dbReference>
<evidence type="ECO:0000256" key="1">
    <source>
        <dbReference type="ARBA" id="ARBA00023125"/>
    </source>
</evidence>
<feature type="domain" description="HTH marR-type" evidence="2">
    <location>
        <begin position="21"/>
        <end position="157"/>
    </location>
</feature>
<dbReference type="Gene3D" id="1.10.10.10">
    <property type="entry name" value="Winged helix-like DNA-binding domain superfamily/Winged helix DNA-binding domain"/>
    <property type="match status" value="1"/>
</dbReference>
<dbReference type="InterPro" id="IPR000835">
    <property type="entry name" value="HTH_MarR-typ"/>
</dbReference>
<organism evidence="3 4">
    <name type="scientific">Paenibacillus chungangensis</name>
    <dbReference type="NCBI Taxonomy" id="696535"/>
    <lineage>
        <taxon>Bacteria</taxon>
        <taxon>Bacillati</taxon>
        <taxon>Bacillota</taxon>
        <taxon>Bacilli</taxon>
        <taxon>Bacillales</taxon>
        <taxon>Paenibacillaceae</taxon>
        <taxon>Paenibacillus</taxon>
    </lineage>
</organism>
<name>A0ABW3HQ58_9BACL</name>
<keyword evidence="4" id="KW-1185">Reference proteome</keyword>
<dbReference type="PANTHER" id="PTHR33164:SF57">
    <property type="entry name" value="MARR-FAMILY TRANSCRIPTIONAL REGULATOR"/>
    <property type="match status" value="1"/>
</dbReference>
<dbReference type="SUPFAM" id="SSF46785">
    <property type="entry name" value="Winged helix' DNA-binding domain"/>
    <property type="match status" value="1"/>
</dbReference>
<dbReference type="InterPro" id="IPR036388">
    <property type="entry name" value="WH-like_DNA-bd_sf"/>
</dbReference>
<dbReference type="RefSeq" id="WP_377563910.1">
    <property type="nucleotide sequence ID" value="NZ_JBHTJZ010000011.1"/>
</dbReference>
<dbReference type="PANTHER" id="PTHR33164">
    <property type="entry name" value="TRANSCRIPTIONAL REGULATOR, MARR FAMILY"/>
    <property type="match status" value="1"/>
</dbReference>
<dbReference type="SMART" id="SM00347">
    <property type="entry name" value="HTH_MARR"/>
    <property type="match status" value="1"/>
</dbReference>
<sequence length="162" mass="18582">MHQENDKGLIITAGRIEASSQDALFKELFSFINAFHTIMHEVKKGHPMLREVTGLQYDILEYMAVEQPLTMSQISSCMGLSMPNASRELRKLTDKGLCERVDDPADGRKQYITLSPLGLERMSEAFAYMREQFMSRVEGISEEKREELTEALKLLQATFFRL</sequence>
<evidence type="ECO:0000259" key="2">
    <source>
        <dbReference type="PROSITE" id="PS50995"/>
    </source>
</evidence>